<dbReference type="Proteomes" id="UP000324222">
    <property type="component" value="Unassembled WGS sequence"/>
</dbReference>
<accession>A0A5B7DXW0</accession>
<organism evidence="1 2">
    <name type="scientific">Portunus trituberculatus</name>
    <name type="common">Swimming crab</name>
    <name type="synonym">Neptunus trituberculatus</name>
    <dbReference type="NCBI Taxonomy" id="210409"/>
    <lineage>
        <taxon>Eukaryota</taxon>
        <taxon>Metazoa</taxon>
        <taxon>Ecdysozoa</taxon>
        <taxon>Arthropoda</taxon>
        <taxon>Crustacea</taxon>
        <taxon>Multicrustacea</taxon>
        <taxon>Malacostraca</taxon>
        <taxon>Eumalacostraca</taxon>
        <taxon>Eucarida</taxon>
        <taxon>Decapoda</taxon>
        <taxon>Pleocyemata</taxon>
        <taxon>Brachyura</taxon>
        <taxon>Eubrachyura</taxon>
        <taxon>Portunoidea</taxon>
        <taxon>Portunidae</taxon>
        <taxon>Portuninae</taxon>
        <taxon>Portunus</taxon>
    </lineage>
</organism>
<evidence type="ECO:0000313" key="2">
    <source>
        <dbReference type="Proteomes" id="UP000324222"/>
    </source>
</evidence>
<dbReference type="EMBL" id="VSRR010001484">
    <property type="protein sequence ID" value="MPC25604.1"/>
    <property type="molecule type" value="Genomic_DNA"/>
</dbReference>
<sequence length="94" mass="10459">MKHSGDSCQVKISPGISLGGKVSVGSREVVGWTRPVLYGEPHTGPFVYTHTYLLVIKLGDRVRARRDKREKHPVSCLRFEFLADGQGKTHLSNI</sequence>
<reference evidence="1 2" key="1">
    <citation type="submission" date="2019-05" db="EMBL/GenBank/DDBJ databases">
        <title>Another draft genome of Portunus trituberculatus and its Hox gene families provides insights of decapod evolution.</title>
        <authorList>
            <person name="Jeong J.-H."/>
            <person name="Song I."/>
            <person name="Kim S."/>
            <person name="Choi T."/>
            <person name="Kim D."/>
            <person name="Ryu S."/>
            <person name="Kim W."/>
        </authorList>
    </citation>
    <scope>NUCLEOTIDE SEQUENCE [LARGE SCALE GENOMIC DNA]</scope>
    <source>
        <tissue evidence="1">Muscle</tissue>
    </source>
</reference>
<keyword evidence="2" id="KW-1185">Reference proteome</keyword>
<evidence type="ECO:0000313" key="1">
    <source>
        <dbReference type="EMBL" id="MPC25604.1"/>
    </source>
</evidence>
<dbReference type="AlphaFoldDB" id="A0A5B7DXW0"/>
<proteinExistence type="predicted"/>
<gene>
    <name evidence="1" type="ORF">E2C01_018724</name>
</gene>
<comment type="caution">
    <text evidence="1">The sequence shown here is derived from an EMBL/GenBank/DDBJ whole genome shotgun (WGS) entry which is preliminary data.</text>
</comment>
<name>A0A5B7DXW0_PORTR</name>
<protein>
    <submittedName>
        <fullName evidence="1">Uncharacterized protein</fullName>
    </submittedName>
</protein>